<dbReference type="Gene3D" id="1.20.1420.60">
    <property type="match status" value="1"/>
</dbReference>
<dbReference type="Pfam" id="PF14300">
    <property type="entry name" value="DMP19"/>
    <property type="match status" value="1"/>
</dbReference>
<dbReference type="OrthoDB" id="3720724at2"/>
<dbReference type="STRING" id="288992.SAMN04488522_101452"/>
<sequence length="178" mass="20526">MKIEHIIVSENAFNHADPDTIVQSNISVVNLLREEGVEDDDIPEDAMMSYYLDYYLSQNNNGGFAQFVWNANWSQALNVIVKKGLEQIGAEKNLAYFIQQTAVVESLPKEELEAFLEREYFGENPTRDQLKNDSFFELDENITDLNAKWLRKHPQLKVLSVDDMYAELEILVGHPIEK</sequence>
<proteinExistence type="predicted"/>
<organism evidence="2 3">
    <name type="scientific">Pedobacter caeni</name>
    <dbReference type="NCBI Taxonomy" id="288992"/>
    <lineage>
        <taxon>Bacteria</taxon>
        <taxon>Pseudomonadati</taxon>
        <taxon>Bacteroidota</taxon>
        <taxon>Sphingobacteriia</taxon>
        <taxon>Sphingobacteriales</taxon>
        <taxon>Sphingobacteriaceae</taxon>
        <taxon>Pedobacter</taxon>
    </lineage>
</organism>
<gene>
    <name evidence="2" type="ORF">SAMN04488522_101452</name>
</gene>
<feature type="domain" description="DNA mimic protein DMP19 C-terminal" evidence="1">
    <location>
        <begin position="40"/>
        <end position="153"/>
    </location>
</feature>
<dbReference type="AlphaFoldDB" id="A0A1M4U708"/>
<dbReference type="Proteomes" id="UP000184287">
    <property type="component" value="Unassembled WGS sequence"/>
</dbReference>
<evidence type="ECO:0000313" key="2">
    <source>
        <dbReference type="EMBL" id="SHE52485.1"/>
    </source>
</evidence>
<accession>A0A1M4U708</accession>
<protein>
    <recommendedName>
        <fullName evidence="1">DNA mimic protein DMP19 C-terminal domain-containing protein</fullName>
    </recommendedName>
</protein>
<dbReference type="EMBL" id="FQUQ01000001">
    <property type="protein sequence ID" value="SHE52485.1"/>
    <property type="molecule type" value="Genomic_DNA"/>
</dbReference>
<reference evidence="3" key="1">
    <citation type="submission" date="2016-11" db="EMBL/GenBank/DDBJ databases">
        <authorList>
            <person name="Varghese N."/>
            <person name="Submissions S."/>
        </authorList>
    </citation>
    <scope>NUCLEOTIDE SEQUENCE [LARGE SCALE GENOMIC DNA]</scope>
    <source>
        <strain evidence="3">DSM 16990</strain>
    </source>
</reference>
<evidence type="ECO:0000313" key="3">
    <source>
        <dbReference type="Proteomes" id="UP000184287"/>
    </source>
</evidence>
<keyword evidence="3" id="KW-1185">Reference proteome</keyword>
<dbReference type="InterPro" id="IPR025402">
    <property type="entry name" value="DMP19_C"/>
</dbReference>
<dbReference type="RefSeq" id="WP_073226846.1">
    <property type="nucleotide sequence ID" value="NZ_FQUQ01000001.1"/>
</dbReference>
<name>A0A1M4U708_9SPHI</name>
<evidence type="ECO:0000259" key="1">
    <source>
        <dbReference type="Pfam" id="PF14300"/>
    </source>
</evidence>